<organism evidence="1 2">
    <name type="scientific">Afipia broomeae ATCC 49717</name>
    <dbReference type="NCBI Taxonomy" id="883078"/>
    <lineage>
        <taxon>Bacteria</taxon>
        <taxon>Pseudomonadati</taxon>
        <taxon>Pseudomonadota</taxon>
        <taxon>Alphaproteobacteria</taxon>
        <taxon>Hyphomicrobiales</taxon>
        <taxon>Nitrobacteraceae</taxon>
        <taxon>Afipia</taxon>
    </lineage>
</organism>
<evidence type="ECO:0000313" key="2">
    <source>
        <dbReference type="Proteomes" id="UP000001096"/>
    </source>
</evidence>
<name>K8P3K6_9BRAD</name>
<comment type="caution">
    <text evidence="1">The sequence shown here is derived from an EMBL/GenBank/DDBJ whole genome shotgun (WGS) entry which is preliminary data.</text>
</comment>
<accession>K8P3K6</accession>
<reference evidence="1 2" key="1">
    <citation type="submission" date="2012-04" db="EMBL/GenBank/DDBJ databases">
        <title>The Genome Sequence of Afipia broomeae ATCC 49717.</title>
        <authorList>
            <consortium name="The Broad Institute Genome Sequencing Platform"/>
            <person name="Earl A."/>
            <person name="Ward D."/>
            <person name="Feldgarden M."/>
            <person name="Gevers D."/>
            <person name="Huys G."/>
            <person name="Walker B."/>
            <person name="Young S.K."/>
            <person name="Zeng Q."/>
            <person name="Gargeya S."/>
            <person name="Fitzgerald M."/>
            <person name="Haas B."/>
            <person name="Abouelleil A."/>
            <person name="Alvarado L."/>
            <person name="Arachchi H.M."/>
            <person name="Berlin A."/>
            <person name="Chapman S.B."/>
            <person name="Goldberg J."/>
            <person name="Griggs A."/>
            <person name="Gujja S."/>
            <person name="Hansen M."/>
            <person name="Howarth C."/>
            <person name="Imamovic A."/>
            <person name="Larimer J."/>
            <person name="McCowen C."/>
            <person name="Montmayeur A."/>
            <person name="Murphy C."/>
            <person name="Neiman D."/>
            <person name="Pearson M."/>
            <person name="Priest M."/>
            <person name="Roberts A."/>
            <person name="Saif S."/>
            <person name="Shea T."/>
            <person name="Sisk P."/>
            <person name="Sykes S."/>
            <person name="Wortman J."/>
            <person name="Nusbaum C."/>
            <person name="Birren B."/>
        </authorList>
    </citation>
    <scope>NUCLEOTIDE SEQUENCE [LARGE SCALE GENOMIC DNA]</scope>
    <source>
        <strain evidence="1 2">ATCC 49717</strain>
    </source>
</reference>
<gene>
    <name evidence="1" type="ORF">HMPREF9695_04145</name>
</gene>
<sequence length="111" mass="12500">MQIRFANAKLQKTVSVEKTLTKAFGPQMAKRIKAGLAVLQAADDLARVPTTGSIRCHQLSNNRDEQFAIDLVHPKRLVFEADHDPIPRREDGGIEKDKVSRIVVIEIIDYH</sequence>
<evidence type="ECO:0000313" key="1">
    <source>
        <dbReference type="EMBL" id="EKS34235.1"/>
    </source>
</evidence>
<protein>
    <recommendedName>
        <fullName evidence="3">Killer suppression protein HigA</fullName>
    </recommendedName>
</protein>
<dbReference type="Gene3D" id="3.30.2310.20">
    <property type="entry name" value="RelE-like"/>
    <property type="match status" value="1"/>
</dbReference>
<dbReference type="RefSeq" id="WP_006022844.1">
    <property type="nucleotide sequence ID" value="NZ_KB375284.1"/>
</dbReference>
<dbReference type="Proteomes" id="UP000001096">
    <property type="component" value="Unassembled WGS sequence"/>
</dbReference>
<dbReference type="InterPro" id="IPR035093">
    <property type="entry name" value="RelE/ParE_toxin_dom_sf"/>
</dbReference>
<dbReference type="HOGENOM" id="CLU_164011_0_0_5"/>
<dbReference type="EMBL" id="AGWX01000005">
    <property type="protein sequence ID" value="EKS34235.1"/>
    <property type="molecule type" value="Genomic_DNA"/>
</dbReference>
<evidence type="ECO:0008006" key="3">
    <source>
        <dbReference type="Google" id="ProtNLM"/>
    </source>
</evidence>
<proteinExistence type="predicted"/>
<keyword evidence="2" id="KW-1185">Reference proteome</keyword>
<dbReference type="AlphaFoldDB" id="K8P3K6"/>
<dbReference type="eggNOG" id="COG3549">
    <property type="taxonomic scope" value="Bacteria"/>
</dbReference>
<dbReference type="SUPFAM" id="SSF143011">
    <property type="entry name" value="RelE-like"/>
    <property type="match status" value="1"/>
</dbReference>